<dbReference type="GeneID" id="72467498"/>
<name>A0A9R1C9F9_9BACT</name>
<keyword evidence="3" id="KW-1185">Reference proteome</keyword>
<protein>
    <recommendedName>
        <fullName evidence="4">Lipoprotein</fullName>
    </recommendedName>
</protein>
<keyword evidence="1" id="KW-0175">Coiled coil</keyword>
<dbReference type="SUPFAM" id="SSF57997">
    <property type="entry name" value="Tropomyosin"/>
    <property type="match status" value="1"/>
</dbReference>
<evidence type="ECO:0000313" key="3">
    <source>
        <dbReference type="Proteomes" id="UP000825483"/>
    </source>
</evidence>
<organism evidence="2 3">
    <name type="scientific">Prevotella lacticifex</name>
    <dbReference type="NCBI Taxonomy" id="2854755"/>
    <lineage>
        <taxon>Bacteria</taxon>
        <taxon>Pseudomonadati</taxon>
        <taxon>Bacteroidota</taxon>
        <taxon>Bacteroidia</taxon>
        <taxon>Bacteroidales</taxon>
        <taxon>Prevotellaceae</taxon>
        <taxon>Prevotella</taxon>
    </lineage>
</organism>
<dbReference type="Gene3D" id="1.10.287.1490">
    <property type="match status" value="1"/>
</dbReference>
<evidence type="ECO:0000256" key="1">
    <source>
        <dbReference type="SAM" id="Coils"/>
    </source>
</evidence>
<dbReference type="PROSITE" id="PS51257">
    <property type="entry name" value="PROKAR_LIPOPROTEIN"/>
    <property type="match status" value="1"/>
</dbReference>
<comment type="caution">
    <text evidence="2">The sequence shown here is derived from an EMBL/GenBank/DDBJ whole genome shotgun (WGS) entry which is preliminary data.</text>
</comment>
<dbReference type="Proteomes" id="UP000825483">
    <property type="component" value="Unassembled WGS sequence"/>
</dbReference>
<dbReference type="AlphaFoldDB" id="A0A9R1C9F9"/>
<feature type="coiled-coil region" evidence="1">
    <location>
        <begin position="53"/>
        <end position="87"/>
    </location>
</feature>
<proteinExistence type="predicted"/>
<dbReference type="RefSeq" id="WP_223926287.1">
    <property type="nucleotide sequence ID" value="NZ_BPTU01000001.1"/>
</dbReference>
<feature type="coiled-coil region" evidence="1">
    <location>
        <begin position="214"/>
        <end position="265"/>
    </location>
</feature>
<gene>
    <name evidence="2" type="ORF">PRLR5076_13170</name>
</gene>
<sequence length="777" mass="84245">MNRRKLLSFILLIGLVLGVSGSLSSCKDYDEDGAWKENVQSNKTLLEALYGQVAELKTAQSNCRQQCDKLKERVEKLEGQVSTNTQDIADLKGKIKNLETADSLLQKAINDANARIDSTNRVVNDIKNGVKENKDSIDALRARLADCINMCNNTALRVDGLADSLVNLNNTVVGMQGDIVELYRKAYQDSTAAAEAMKLAHKADSIAEANVLRLNDAEDRLDKVEGRLGIVEDLANANKDAISKLQSQVNALQSLVNLIQEAMRKQVTGILVNGTLNPVFGYYAVPSGDIRSTVLAAYYGNPGQFYFPSNVASDYADPNGPVLSYSDLEITGQDRTARNTGNGTIVTASGTPENGSYIGNAGDMWLTLNPLDVDETGKVFTLVNSRGEKAPMDLTPAEASNDLLSFGYTRASANGLYKVRGTVTPSDASSLTPKVDMQEIKDEVKTLYHDWKDRAQNGGLKVNISQLAGVIYDNIHDVLPALALKTSWTTKTANGQDSAHSVISQYCVAGAAIHPFSFGTLAGKTYTPLPTYSGIEDIDGNIDHISIREITTGSYVADVYDVNGHKIGTFSMTELQDLVNQINGSLSGAQSQVNSMIDNVNNTINEANDKIDKLNEVISRYNKWANRVNGWFSRDGNNDINRSLQPVLFYGSGNELAKLGNTKYGTAILPSGSNLLGTTYTLEMLAPAYMKWVAVTNVWNDNNAALKDAVSAQKGNAALKAALQKANNGTNMNTVLYGTTRSFTLGTLESGKVYEVTYAAVDYMGKNVVRKFYFSGK</sequence>
<dbReference type="EMBL" id="BPUB01000001">
    <property type="protein sequence ID" value="GJG58466.1"/>
    <property type="molecule type" value="Genomic_DNA"/>
</dbReference>
<evidence type="ECO:0000313" key="2">
    <source>
        <dbReference type="EMBL" id="GJG58466.1"/>
    </source>
</evidence>
<evidence type="ECO:0008006" key="4">
    <source>
        <dbReference type="Google" id="ProtNLM"/>
    </source>
</evidence>
<accession>A0A9R1C9F9</accession>
<reference evidence="2" key="1">
    <citation type="journal article" date="2022" name="Int. J. Syst. Evol. Microbiol.">
        <title>Prevotella lacticifex sp. nov., isolated from the rumen of cows.</title>
        <authorList>
            <person name="Shinkai T."/>
            <person name="Ikeyama N."/>
            <person name="Kumagai M."/>
            <person name="Ohmori H."/>
            <person name="Sakamoto M."/>
            <person name="Ohkuma M."/>
            <person name="Mitsumori M."/>
        </authorList>
    </citation>
    <scope>NUCLEOTIDE SEQUENCE</scope>
    <source>
        <strain evidence="2">R5076</strain>
    </source>
</reference>